<name>A0A364LLR0_9GAMM</name>
<keyword evidence="1" id="KW-1133">Transmembrane helix</keyword>
<protein>
    <recommendedName>
        <fullName evidence="4">YqaE/Pmp3 family membrane protein</fullName>
    </recommendedName>
</protein>
<gene>
    <name evidence="2" type="ORF">B1207_05445</name>
</gene>
<evidence type="ECO:0008006" key="4">
    <source>
        <dbReference type="Google" id="ProtNLM"/>
    </source>
</evidence>
<feature type="transmembrane region" description="Helical" evidence="1">
    <location>
        <begin position="36"/>
        <end position="54"/>
    </location>
</feature>
<keyword evidence="1" id="KW-0812">Transmembrane</keyword>
<evidence type="ECO:0000256" key="1">
    <source>
        <dbReference type="SAM" id="Phobius"/>
    </source>
</evidence>
<keyword evidence="1" id="KW-0472">Membrane</keyword>
<sequence length="75" mass="8712">MKWLMSLLALFFPWLVLLIYDNPGGAIVALVMQATLFGWLPASMWALRVVRENYKEKKRVKKARKAKKAEMEAED</sequence>
<dbReference type="Proteomes" id="UP000249458">
    <property type="component" value="Unassembled WGS sequence"/>
</dbReference>
<accession>A0A364LLR0</accession>
<dbReference type="EMBL" id="MVJN01000003">
    <property type="protein sequence ID" value="RAP37616.1"/>
    <property type="molecule type" value="Genomic_DNA"/>
</dbReference>
<proteinExistence type="predicted"/>
<organism evidence="2 3">
    <name type="scientific">Legionella quinlivanii</name>
    <dbReference type="NCBI Taxonomy" id="45073"/>
    <lineage>
        <taxon>Bacteria</taxon>
        <taxon>Pseudomonadati</taxon>
        <taxon>Pseudomonadota</taxon>
        <taxon>Gammaproteobacteria</taxon>
        <taxon>Legionellales</taxon>
        <taxon>Legionellaceae</taxon>
        <taxon>Legionella</taxon>
    </lineage>
</organism>
<evidence type="ECO:0000313" key="2">
    <source>
        <dbReference type="EMBL" id="RAP37616.1"/>
    </source>
</evidence>
<reference evidence="2 3" key="1">
    <citation type="submission" date="2017-02" db="EMBL/GenBank/DDBJ databases">
        <title>Legionella quilivanii strain from human: case report and whole genome sequencing analysis.</title>
        <authorList>
            <person name="Lalancette C."/>
            <person name="Leduc J.-M."/>
            <person name="Levesque S."/>
            <person name="Fournier E."/>
            <person name="Saoud J."/>
            <person name="Faucher S.P."/>
            <person name="Bernard K."/>
            <person name="Martineau C."/>
            <person name="Longtin J."/>
        </authorList>
    </citation>
    <scope>NUCLEOTIDE SEQUENCE [LARGE SCALE GENOMIC DNA]</scope>
    <source>
        <strain evidence="2 3">ID143958</strain>
    </source>
</reference>
<comment type="caution">
    <text evidence="2">The sequence shown here is derived from an EMBL/GenBank/DDBJ whole genome shotgun (WGS) entry which is preliminary data.</text>
</comment>
<evidence type="ECO:0000313" key="3">
    <source>
        <dbReference type="Proteomes" id="UP000249458"/>
    </source>
</evidence>
<dbReference type="RefSeq" id="WP_112218973.1">
    <property type="nucleotide sequence ID" value="NZ_MVJN01000003.1"/>
</dbReference>
<dbReference type="AlphaFoldDB" id="A0A364LLR0"/>